<evidence type="ECO:0000313" key="18">
    <source>
        <dbReference type="Proteomes" id="UP000266669"/>
    </source>
</evidence>
<evidence type="ECO:0000256" key="6">
    <source>
        <dbReference type="ARBA" id="ARBA00022741"/>
    </source>
</evidence>
<dbReference type="InterPro" id="IPR027417">
    <property type="entry name" value="P-loop_NTPase"/>
</dbReference>
<gene>
    <name evidence="17" type="primary">feoB</name>
    <name evidence="17" type="ORF">DLM78_15295</name>
</gene>
<dbReference type="EMBL" id="QHCS01000004">
    <property type="protein sequence ID" value="RHX84804.1"/>
    <property type="molecule type" value="Genomic_DNA"/>
</dbReference>
<keyword evidence="3" id="KW-1003">Cell membrane</keyword>
<dbReference type="PANTHER" id="PTHR43185:SF1">
    <property type="entry name" value="FE(2+) TRANSPORTER FEOB"/>
    <property type="match status" value="1"/>
</dbReference>
<keyword evidence="6 13" id="KW-0547">Nucleotide-binding</keyword>
<evidence type="ECO:0000256" key="14">
    <source>
        <dbReference type="PIRSR" id="PIRSR603373-2"/>
    </source>
</evidence>
<evidence type="ECO:0000256" key="5">
    <source>
        <dbReference type="ARBA" id="ARBA00022692"/>
    </source>
</evidence>
<dbReference type="Gene3D" id="3.40.50.300">
    <property type="entry name" value="P-loop containing nucleotide triphosphate hydrolases"/>
    <property type="match status" value="1"/>
</dbReference>
<evidence type="ECO:0000256" key="4">
    <source>
        <dbReference type="ARBA" id="ARBA00022496"/>
    </source>
</evidence>
<dbReference type="InterPro" id="IPR011640">
    <property type="entry name" value="Fe2_transport_prot_B_C"/>
</dbReference>
<feature type="binding site" evidence="14">
    <location>
        <position position="33"/>
    </location>
    <ligand>
        <name>Mg(2+)</name>
        <dbReference type="ChEBI" id="CHEBI:18420"/>
        <label>2</label>
    </ligand>
</feature>
<dbReference type="GO" id="GO:0015093">
    <property type="term" value="F:ferrous iron transmembrane transporter activity"/>
    <property type="evidence" value="ECO:0007669"/>
    <property type="project" value="UniProtKB-UniRule"/>
</dbReference>
<dbReference type="InterPro" id="IPR003373">
    <property type="entry name" value="Fe2_transport_prot-B"/>
</dbReference>
<feature type="domain" description="FeoB-type G" evidence="16">
    <location>
        <begin position="12"/>
        <end position="175"/>
    </location>
</feature>
<proteinExistence type="inferred from homology"/>
<keyword evidence="9" id="KW-0406">Ion transport</keyword>
<organism evidence="17 18">
    <name type="scientific">Leptospira stimsonii</name>
    <dbReference type="NCBI Taxonomy" id="2202203"/>
    <lineage>
        <taxon>Bacteria</taxon>
        <taxon>Pseudomonadati</taxon>
        <taxon>Spirochaetota</taxon>
        <taxon>Spirochaetia</taxon>
        <taxon>Leptospirales</taxon>
        <taxon>Leptospiraceae</taxon>
        <taxon>Leptospira</taxon>
    </lineage>
</organism>
<feature type="binding site" evidence="14">
    <location>
        <position position="30"/>
    </location>
    <ligand>
        <name>Mg(2+)</name>
        <dbReference type="ChEBI" id="CHEBI:18420"/>
        <label>2</label>
    </ligand>
</feature>
<evidence type="ECO:0000256" key="2">
    <source>
        <dbReference type="ARBA" id="ARBA00022448"/>
    </source>
</evidence>
<keyword evidence="4 15" id="KW-0410">Iron transport</keyword>
<dbReference type="PRINTS" id="PR00326">
    <property type="entry name" value="GTP1OBG"/>
</dbReference>
<evidence type="ECO:0000256" key="13">
    <source>
        <dbReference type="PIRSR" id="PIRSR603373-1"/>
    </source>
</evidence>
<feature type="binding site" evidence="14">
    <location>
        <position position="34"/>
    </location>
    <ligand>
        <name>Mg(2+)</name>
        <dbReference type="ChEBI" id="CHEBI:18420"/>
        <label>2</label>
    </ligand>
</feature>
<keyword evidence="14" id="KW-0479">Metal-binding</keyword>
<accession>A0A8B3CPB6</accession>
<dbReference type="CDD" id="cd01879">
    <property type="entry name" value="FeoB"/>
    <property type="match status" value="1"/>
</dbReference>
<evidence type="ECO:0000256" key="1">
    <source>
        <dbReference type="ARBA" id="ARBA00004651"/>
    </source>
</evidence>
<evidence type="ECO:0000256" key="9">
    <source>
        <dbReference type="ARBA" id="ARBA00023065"/>
    </source>
</evidence>
<dbReference type="NCBIfam" id="TIGR00437">
    <property type="entry name" value="feoB"/>
    <property type="match status" value="1"/>
</dbReference>
<feature type="transmembrane region" description="Helical" evidence="15">
    <location>
        <begin position="526"/>
        <end position="546"/>
    </location>
</feature>
<keyword evidence="2 15" id="KW-0813">Transport</keyword>
<feature type="transmembrane region" description="Helical" evidence="15">
    <location>
        <begin position="351"/>
        <end position="375"/>
    </location>
</feature>
<dbReference type="GO" id="GO:0005886">
    <property type="term" value="C:plasma membrane"/>
    <property type="evidence" value="ECO:0007669"/>
    <property type="project" value="UniProtKB-SubCell"/>
</dbReference>
<reference evidence="18" key="1">
    <citation type="submission" date="2018-05" db="EMBL/GenBank/DDBJ databases">
        <title>Leptospira yasudae sp. nov. and Leptospira stimsonii sp. nov., two pathogenic species of the genus Leptospira isolated from environmental sources.</title>
        <authorList>
            <person name="Casanovas-Massana A."/>
            <person name="Hamond C."/>
            <person name="Santos L.A."/>
            <person name="Hacker K.P."/>
            <person name="Balassiano I."/>
            <person name="Medeiros M.A."/>
            <person name="Reis M.G."/>
            <person name="Ko A.I."/>
            <person name="Wunder E.A."/>
        </authorList>
    </citation>
    <scope>NUCLEOTIDE SEQUENCE [LARGE SCALE GENOMIC DNA]</scope>
    <source>
        <strain evidence="18">AMB6-RJ</strain>
    </source>
</reference>
<dbReference type="AlphaFoldDB" id="A0A8B3CPB6"/>
<keyword evidence="14" id="KW-0460">Magnesium</keyword>
<comment type="subcellular location">
    <subcellularLocation>
        <location evidence="15">Cell inner membrane</location>
        <topology evidence="15">Multi-pass membrane protein</topology>
    </subcellularLocation>
    <subcellularLocation>
        <location evidence="1">Cell membrane</location>
        <topology evidence="1">Multi-pass membrane protein</topology>
    </subcellularLocation>
</comment>
<evidence type="ECO:0000256" key="15">
    <source>
        <dbReference type="RuleBase" id="RU362098"/>
    </source>
</evidence>
<keyword evidence="5 15" id="KW-0812">Transmembrane</keyword>
<dbReference type="RefSeq" id="WP_118982723.1">
    <property type="nucleotide sequence ID" value="NZ_QHCS01000004.1"/>
</dbReference>
<comment type="caution">
    <text evidence="15">Lacks conserved residue(s) required for the propagation of feature annotation.</text>
</comment>
<dbReference type="GO" id="GO:0046872">
    <property type="term" value="F:metal ion binding"/>
    <property type="evidence" value="ECO:0007669"/>
    <property type="project" value="UniProtKB-KW"/>
</dbReference>
<feature type="binding site" evidence="13">
    <location>
        <begin position="44"/>
        <end position="48"/>
    </location>
    <ligand>
        <name>GTP</name>
        <dbReference type="ChEBI" id="CHEBI:37565"/>
        <label>1</label>
    </ligand>
</feature>
<evidence type="ECO:0000256" key="3">
    <source>
        <dbReference type="ARBA" id="ARBA00022475"/>
    </source>
</evidence>
<dbReference type="Pfam" id="PF07670">
    <property type="entry name" value="Gate"/>
    <property type="match status" value="2"/>
</dbReference>
<evidence type="ECO:0000256" key="7">
    <source>
        <dbReference type="ARBA" id="ARBA00022989"/>
    </source>
</evidence>
<dbReference type="InterPro" id="IPR011642">
    <property type="entry name" value="Gate_dom"/>
</dbReference>
<evidence type="ECO:0000256" key="10">
    <source>
        <dbReference type="ARBA" id="ARBA00023134"/>
    </source>
</evidence>
<name>A0A8B3CPB6_9LEPT</name>
<evidence type="ECO:0000256" key="11">
    <source>
        <dbReference type="ARBA" id="ARBA00023136"/>
    </source>
</evidence>
<sequence>MGHSNVDTNPKISRILMAGNPNCGKTTLFNRLTGLRQKTGNYHGVTVEKAEGLLGHEEHSLKVLDLPGAFSLGANAEDKQVTSRVLISHEQGDRILFVMDASLAERSLQFLLQILELNVPVLVAVTMKDVLEKKRVRLDLDVLSREFGILFQYVNPKKGEGIKELKDLLVSPGAFRLPIKTFQWDDEHEQFIHRLLRSFSSEDSNSLKFVLVNALKELSGETLQKGLPGLALLPEESQTLIKEQFVDSKLKFTYIEELTQKSIYIKKILGAAVSGTSLNNDGLLSKVDRILLHPLWGVLSFLGIMALVFQALFTWSEVPMDWIESGVQNVGAFVGGYFSEGPLRSLVQEGIIGGVGAVLVFIPQISLLFFFIGILEETGYIARASFVMDRFMSKFGLSGKSFIPLLSSAACAVPAIMGTRTIENKSDRITTILVSPLITCSARYPVYILVIGAMFPAGAIWGVFSIQALALLSLFLLGMIASMLAALVFKKTFFRSDSSYFLMELPAYNTPSLKSLGITVFKKLKAFLSTAGKLILFISILLWFLANYPRIESDKFPGVITEAEVKKIQIRESYAGKMGKFMEPVLKPIGFDWKMGIGIITSFAAREVMVSTLSIIYGIGGEESEDDLKEAIRKDVDEQGKPVWGLRNSVSLLLFFAFACQCMSTLAVVKKETNSMFWPLFLFGYMTILAYTISFIVFQTWNLFS</sequence>
<feature type="binding site" evidence="13">
    <location>
        <begin position="65"/>
        <end position="68"/>
    </location>
    <ligand>
        <name>GTP</name>
        <dbReference type="ChEBI" id="CHEBI:37565"/>
        <label>1</label>
    </ligand>
</feature>
<dbReference type="InterPro" id="IPR050860">
    <property type="entry name" value="FeoB_GTPase"/>
</dbReference>
<dbReference type="InterPro" id="IPR030389">
    <property type="entry name" value="G_FEOB_dom"/>
</dbReference>
<protein>
    <recommendedName>
        <fullName evidence="12 15">Ferrous iron transport protein B</fullName>
    </recommendedName>
</protein>
<dbReference type="Pfam" id="PF02421">
    <property type="entry name" value="FeoB_N"/>
    <property type="match status" value="1"/>
</dbReference>
<feature type="transmembrane region" description="Helical" evidence="15">
    <location>
        <begin position="470"/>
        <end position="489"/>
    </location>
</feature>
<feature type="transmembrane region" description="Helical" evidence="15">
    <location>
        <begin position="650"/>
        <end position="669"/>
    </location>
</feature>
<dbReference type="PROSITE" id="PS51711">
    <property type="entry name" value="G_FEOB"/>
    <property type="match status" value="1"/>
</dbReference>
<evidence type="ECO:0000256" key="8">
    <source>
        <dbReference type="ARBA" id="ARBA00023004"/>
    </source>
</evidence>
<feature type="transmembrane region" description="Helical" evidence="15">
    <location>
        <begin position="676"/>
        <end position="698"/>
    </location>
</feature>
<dbReference type="PANTHER" id="PTHR43185">
    <property type="entry name" value="FERROUS IRON TRANSPORT PROTEIN B"/>
    <property type="match status" value="1"/>
</dbReference>
<dbReference type="SUPFAM" id="SSF52540">
    <property type="entry name" value="P-loop containing nucleoside triphosphate hydrolases"/>
    <property type="match status" value="1"/>
</dbReference>
<keyword evidence="10 13" id="KW-0342">GTP-binding</keyword>
<dbReference type="Pfam" id="PF07664">
    <property type="entry name" value="FeoB_C"/>
    <property type="match status" value="1"/>
</dbReference>
<keyword evidence="8 15" id="KW-0408">Iron</keyword>
<feature type="transmembrane region" description="Helical" evidence="15">
    <location>
        <begin position="295"/>
        <end position="315"/>
    </location>
</feature>
<feature type="binding site" evidence="13">
    <location>
        <begin position="19"/>
        <end position="26"/>
    </location>
    <ligand>
        <name>GTP</name>
        <dbReference type="ChEBI" id="CHEBI:37565"/>
        <label>1</label>
    </ligand>
</feature>
<evidence type="ECO:0000256" key="12">
    <source>
        <dbReference type="NCBIfam" id="TIGR00437"/>
    </source>
</evidence>
<comment type="similarity">
    <text evidence="15">Belongs to the TRAFAC class TrmE-Era-EngA-EngB-Septin-like GTPase superfamily. FeoB GTPase (TC 9.A.8) family.</text>
</comment>
<dbReference type="GO" id="GO:0005525">
    <property type="term" value="F:GTP binding"/>
    <property type="evidence" value="ECO:0007669"/>
    <property type="project" value="UniProtKB-KW"/>
</dbReference>
<dbReference type="Proteomes" id="UP000266669">
    <property type="component" value="Unassembled WGS sequence"/>
</dbReference>
<dbReference type="InterPro" id="IPR006073">
    <property type="entry name" value="GTP-bd"/>
</dbReference>
<keyword evidence="11 15" id="KW-0472">Membrane</keyword>
<keyword evidence="7 15" id="KW-1133">Transmembrane helix</keyword>
<evidence type="ECO:0000313" key="17">
    <source>
        <dbReference type="EMBL" id="RHX84804.1"/>
    </source>
</evidence>
<evidence type="ECO:0000259" key="16">
    <source>
        <dbReference type="PROSITE" id="PS51711"/>
    </source>
</evidence>
<comment type="caution">
    <text evidence="17">The sequence shown here is derived from an EMBL/GenBank/DDBJ whole genome shotgun (WGS) entry which is preliminary data.</text>
</comment>
<comment type="function">
    <text evidence="15">Probable transporter of a GTP-driven Fe(2+) uptake system.</text>
</comment>